<organism evidence="3">
    <name type="scientific">Octopus bimaculoides</name>
    <name type="common">California two-spotted octopus</name>
    <dbReference type="NCBI Taxonomy" id="37653"/>
    <lineage>
        <taxon>Eukaryota</taxon>
        <taxon>Metazoa</taxon>
        <taxon>Spiralia</taxon>
        <taxon>Lophotrochozoa</taxon>
        <taxon>Mollusca</taxon>
        <taxon>Cephalopoda</taxon>
        <taxon>Coleoidea</taxon>
        <taxon>Octopodiformes</taxon>
        <taxon>Octopoda</taxon>
        <taxon>Incirrata</taxon>
        <taxon>Octopodidae</taxon>
        <taxon>Octopus</taxon>
    </lineage>
</organism>
<dbReference type="PROSITE" id="PS50948">
    <property type="entry name" value="PAN"/>
    <property type="match status" value="2"/>
</dbReference>
<sequence>MKSGVLLLCFIAIFAFLQLMVQAKMLVTFKLDQTGKDSSLFEGDHITYIKVFNASLTVRPLLKIIKIVPVEMCANKCAITRGCKSFVYHKFQLTCFLSKHDASEDRIKVVRRTKYDYYQIIPNKGKMVVVKGATIDKYDHLDKLDNISVDRCAAHCKKTKNCKMFEYKVEQRRCDLTDLNHEDKSLTASIHRWDYYSLNEVSSIRMFLKVPDAFLKDGNKLQYIKEYDVETCATTCLLTKNCIAFEHDTKNGPTCTLLSDDASKAKIVRPASQRDFYQLQQERGIMNIILGASINGYDYYPTTRGSLKECLDRCMETKACEAVEYKHSNQKCDIANVTHFDFDLKPSRHYWNFYEINGSQNLKEVKER</sequence>
<evidence type="ECO:0000313" key="3">
    <source>
        <dbReference type="EMBL" id="KOF70015.1"/>
    </source>
</evidence>
<dbReference type="AlphaFoldDB" id="A0A0L8G081"/>
<accession>A0A0L8G081</accession>
<reference evidence="3" key="1">
    <citation type="submission" date="2015-07" db="EMBL/GenBank/DDBJ databases">
        <title>MeaNS - Measles Nucleotide Surveillance Program.</title>
        <authorList>
            <person name="Tran T."/>
            <person name="Druce J."/>
        </authorList>
    </citation>
    <scope>NUCLEOTIDE SEQUENCE</scope>
    <source>
        <strain evidence="3">UCB-OBI-ISO-001</strain>
        <tissue evidence="3">Gonad</tissue>
    </source>
</reference>
<evidence type="ECO:0000256" key="1">
    <source>
        <dbReference type="SAM" id="SignalP"/>
    </source>
</evidence>
<name>A0A0L8G081_OCTBM</name>
<dbReference type="InterPro" id="IPR003609">
    <property type="entry name" value="Pan_app"/>
</dbReference>
<dbReference type="OrthoDB" id="6164961at2759"/>
<dbReference type="PANTHER" id="PTHR47327:SF1">
    <property type="entry name" value="RE15579P"/>
    <property type="match status" value="1"/>
</dbReference>
<protein>
    <recommendedName>
        <fullName evidence="2">Apple domain-containing protein</fullName>
    </recommendedName>
</protein>
<gene>
    <name evidence="3" type="ORF">OCBIM_22003681mg</name>
</gene>
<feature type="chain" id="PRO_5005582700" description="Apple domain-containing protein" evidence="1">
    <location>
        <begin position="24"/>
        <end position="368"/>
    </location>
</feature>
<feature type="signal peptide" evidence="1">
    <location>
        <begin position="1"/>
        <end position="23"/>
    </location>
</feature>
<dbReference type="SMART" id="SM00473">
    <property type="entry name" value="PAN_AP"/>
    <property type="match status" value="4"/>
</dbReference>
<keyword evidence="1" id="KW-0732">Signal</keyword>
<dbReference type="EMBL" id="KQ425065">
    <property type="protein sequence ID" value="KOF70015.1"/>
    <property type="molecule type" value="Genomic_DNA"/>
</dbReference>
<dbReference type="GO" id="GO:0009653">
    <property type="term" value="P:anatomical structure morphogenesis"/>
    <property type="evidence" value="ECO:0007669"/>
    <property type="project" value="TreeGrafter"/>
</dbReference>
<feature type="domain" description="Apple" evidence="2">
    <location>
        <begin position="41"/>
        <end position="122"/>
    </location>
</feature>
<dbReference type="PANTHER" id="PTHR47327">
    <property type="entry name" value="FI18240P1-RELATED"/>
    <property type="match status" value="1"/>
</dbReference>
<dbReference type="InterPro" id="IPR052774">
    <property type="entry name" value="Celegans_DevNeuronal_Protein"/>
</dbReference>
<dbReference type="KEGG" id="obi:106880218"/>
<dbReference type="Gene3D" id="3.50.4.10">
    <property type="entry name" value="Hepatocyte Growth Factor"/>
    <property type="match status" value="3"/>
</dbReference>
<dbReference type="Pfam" id="PF00024">
    <property type="entry name" value="PAN_1"/>
    <property type="match status" value="4"/>
</dbReference>
<dbReference type="SUPFAM" id="SSF57414">
    <property type="entry name" value="Hairpin loop containing domain-like"/>
    <property type="match status" value="4"/>
</dbReference>
<evidence type="ECO:0000259" key="2">
    <source>
        <dbReference type="PROSITE" id="PS50948"/>
    </source>
</evidence>
<proteinExistence type="predicted"/>
<feature type="domain" description="Apple" evidence="2">
    <location>
        <begin position="202"/>
        <end position="281"/>
    </location>
</feature>